<dbReference type="SUPFAM" id="SSF81321">
    <property type="entry name" value="Family A G protein-coupled receptor-like"/>
    <property type="match status" value="1"/>
</dbReference>
<dbReference type="InterPro" id="IPR000725">
    <property type="entry name" value="Olfact_rcpt"/>
</dbReference>
<dbReference type="Pfam" id="PF13853">
    <property type="entry name" value="7tm_4"/>
    <property type="match status" value="1"/>
</dbReference>
<dbReference type="EMBL" id="JBBPFD010000005">
    <property type="protein sequence ID" value="KAK7925752.1"/>
    <property type="molecule type" value="Genomic_DNA"/>
</dbReference>
<proteinExistence type="inferred from homology"/>
<accession>A0AAW0PJU6</accession>
<name>A0AAW0PJU6_9GOBI</name>
<dbReference type="GO" id="GO:0006412">
    <property type="term" value="P:translation"/>
    <property type="evidence" value="ECO:0007669"/>
    <property type="project" value="InterPro"/>
</dbReference>
<feature type="domain" description="Ribosomal eL28/Mak16" evidence="11">
    <location>
        <begin position="36"/>
        <end position="107"/>
    </location>
</feature>
<evidence type="ECO:0000313" key="13">
    <source>
        <dbReference type="Proteomes" id="UP001460270"/>
    </source>
</evidence>
<dbReference type="Pfam" id="PF01778">
    <property type="entry name" value="Ribosomal_L28e"/>
    <property type="match status" value="1"/>
</dbReference>
<dbReference type="GO" id="GO:0005840">
    <property type="term" value="C:ribosome"/>
    <property type="evidence" value="ECO:0007669"/>
    <property type="project" value="UniProtKB-KW"/>
</dbReference>
<comment type="subcellular location">
    <subcellularLocation>
        <location evidence="1">Membrane</location>
        <topology evidence="1">Multi-pass membrane protein</topology>
    </subcellularLocation>
</comment>
<keyword evidence="13" id="KW-1185">Reference proteome</keyword>
<reference evidence="13" key="1">
    <citation type="submission" date="2024-04" db="EMBL/GenBank/DDBJ databases">
        <title>Salinicola lusitanus LLJ914,a marine bacterium isolated from the Okinawa Trough.</title>
        <authorList>
            <person name="Li J."/>
        </authorList>
    </citation>
    <scope>NUCLEOTIDE SEQUENCE [LARGE SCALE GENOMIC DNA]</scope>
</reference>
<dbReference type="GO" id="GO:1990904">
    <property type="term" value="C:ribonucleoprotein complex"/>
    <property type="evidence" value="ECO:0007669"/>
    <property type="project" value="UniProtKB-KW"/>
</dbReference>
<dbReference type="GO" id="GO:0016020">
    <property type="term" value="C:membrane"/>
    <property type="evidence" value="ECO:0007669"/>
    <property type="project" value="UniProtKB-SubCell"/>
</dbReference>
<evidence type="ECO:0000256" key="8">
    <source>
        <dbReference type="ARBA" id="ARBA00023274"/>
    </source>
</evidence>
<protein>
    <recommendedName>
        <fullName evidence="9">Large ribosomal subunit protein eL28</fullName>
    </recommendedName>
    <alternativeName>
        <fullName evidence="10">60S ribosomal protein L28</fullName>
    </alternativeName>
</protein>
<evidence type="ECO:0000256" key="1">
    <source>
        <dbReference type="ARBA" id="ARBA00004141"/>
    </source>
</evidence>
<dbReference type="GO" id="GO:0003735">
    <property type="term" value="F:structural constituent of ribosome"/>
    <property type="evidence" value="ECO:0007669"/>
    <property type="project" value="InterPro"/>
</dbReference>
<evidence type="ECO:0000256" key="10">
    <source>
        <dbReference type="ARBA" id="ARBA00035330"/>
    </source>
</evidence>
<evidence type="ECO:0000256" key="6">
    <source>
        <dbReference type="ARBA" id="ARBA00023136"/>
    </source>
</evidence>
<dbReference type="GO" id="GO:0007186">
    <property type="term" value="P:G protein-coupled receptor signaling pathway"/>
    <property type="evidence" value="ECO:0007669"/>
    <property type="project" value="InterPro"/>
</dbReference>
<keyword evidence="3" id="KW-0812">Transmembrane</keyword>
<evidence type="ECO:0000256" key="3">
    <source>
        <dbReference type="ARBA" id="ARBA00022692"/>
    </source>
</evidence>
<dbReference type="AlphaFoldDB" id="A0AAW0PJU6"/>
<dbReference type="Gene3D" id="3.30.390.110">
    <property type="match status" value="1"/>
</dbReference>
<comment type="similarity">
    <text evidence="2">Belongs to the eukaryotic ribosomal protein eL28 family.</text>
</comment>
<evidence type="ECO:0000259" key="11">
    <source>
        <dbReference type="Pfam" id="PF01778"/>
    </source>
</evidence>
<dbReference type="PANTHER" id="PTHR10544">
    <property type="entry name" value="60S RIBOSOMAL PROTEIN L28"/>
    <property type="match status" value="1"/>
</dbReference>
<evidence type="ECO:0000313" key="12">
    <source>
        <dbReference type="EMBL" id="KAK7925752.1"/>
    </source>
</evidence>
<gene>
    <name evidence="12" type="ORF">WMY93_008062</name>
</gene>
<organism evidence="12 13">
    <name type="scientific">Mugilogobius chulae</name>
    <name type="common">yellowstripe goby</name>
    <dbReference type="NCBI Taxonomy" id="88201"/>
    <lineage>
        <taxon>Eukaryota</taxon>
        <taxon>Metazoa</taxon>
        <taxon>Chordata</taxon>
        <taxon>Craniata</taxon>
        <taxon>Vertebrata</taxon>
        <taxon>Euteleostomi</taxon>
        <taxon>Actinopterygii</taxon>
        <taxon>Neopterygii</taxon>
        <taxon>Teleostei</taxon>
        <taxon>Neoteleostei</taxon>
        <taxon>Acanthomorphata</taxon>
        <taxon>Gobiaria</taxon>
        <taxon>Gobiiformes</taxon>
        <taxon>Gobioidei</taxon>
        <taxon>Gobiidae</taxon>
        <taxon>Gobionellinae</taxon>
        <taxon>Mugilogobius</taxon>
    </lineage>
</organism>
<dbReference type="InterPro" id="IPR029004">
    <property type="entry name" value="Ribosomal_eL28/Mak16"/>
</dbReference>
<dbReference type="Gene3D" id="1.20.1070.10">
    <property type="entry name" value="Rhodopsin 7-helix transmembrane proteins"/>
    <property type="match status" value="1"/>
</dbReference>
<keyword evidence="8" id="KW-0687">Ribonucleoprotein</keyword>
<evidence type="ECO:0000256" key="5">
    <source>
        <dbReference type="ARBA" id="ARBA00022989"/>
    </source>
</evidence>
<evidence type="ECO:0000256" key="4">
    <source>
        <dbReference type="ARBA" id="ARBA00022980"/>
    </source>
</evidence>
<dbReference type="InterPro" id="IPR002672">
    <property type="entry name" value="Ribosomal_eL28"/>
</dbReference>
<comment type="caution">
    <text evidence="12">The sequence shown here is derived from an EMBL/GenBank/DDBJ whole genome shotgun (WGS) entry which is preliminary data.</text>
</comment>
<evidence type="ECO:0000256" key="2">
    <source>
        <dbReference type="ARBA" id="ARBA00007926"/>
    </source>
</evidence>
<keyword evidence="5" id="KW-1133">Transmembrane helix</keyword>
<dbReference type="Proteomes" id="UP001460270">
    <property type="component" value="Unassembled WGS sequence"/>
</dbReference>
<dbReference type="GO" id="GO:0004984">
    <property type="term" value="F:olfactory receptor activity"/>
    <property type="evidence" value="ECO:0007669"/>
    <property type="project" value="InterPro"/>
</dbReference>
<keyword evidence="7" id="KW-0807">Transducer</keyword>
<keyword evidence="4" id="KW-0689">Ribosomal protein</keyword>
<keyword evidence="6" id="KW-0472">Membrane</keyword>
<evidence type="ECO:0000256" key="7">
    <source>
        <dbReference type="ARBA" id="ARBA00023224"/>
    </source>
</evidence>
<evidence type="ECO:0000256" key="9">
    <source>
        <dbReference type="ARBA" id="ARBA00035223"/>
    </source>
</evidence>
<sequence>MTSAVLLRILNTGFVKRFPVSSFLSSASRFSMSSHLQWMVIRNCSSFLIKRNGQTYSTEPNNLKSRNSFRFNGLVHKKTVGVQPAPDGKGVVVVLKKRAESDDSNYNKNYSNSMKRFLHYSNSMEQQCHSCSADAASAILKIRSPSYLCGSTALIPKLLDTFLFENRYIDYEACLSYMFFVLFFGSMQSWTLVVMSFDRKGIVIWEEAEPYRSELHGTSQRIFDREHAEPLHLKSLILSSRKESVSSVRKDCAPYQTLEISGYSVKHKAKTVQRNCR</sequence>